<evidence type="ECO:0000313" key="5">
    <source>
        <dbReference type="Proteomes" id="UP000654075"/>
    </source>
</evidence>
<dbReference type="Proteomes" id="UP000626109">
    <property type="component" value="Unassembled WGS sequence"/>
</dbReference>
<dbReference type="Gene3D" id="3.80.10.10">
    <property type="entry name" value="Ribonuclease Inhibitor"/>
    <property type="match status" value="1"/>
</dbReference>
<dbReference type="EMBL" id="CAJNNV010027889">
    <property type="protein sequence ID" value="CAE8622081.1"/>
    <property type="molecule type" value="Genomic_DNA"/>
</dbReference>
<evidence type="ECO:0000313" key="4">
    <source>
        <dbReference type="Proteomes" id="UP000626109"/>
    </source>
</evidence>
<reference evidence="3" key="1">
    <citation type="submission" date="2021-02" db="EMBL/GenBank/DDBJ databases">
        <authorList>
            <person name="Dougan E. K."/>
            <person name="Rhodes N."/>
            <person name="Thang M."/>
            <person name="Chan C."/>
        </authorList>
    </citation>
    <scope>NUCLEOTIDE SEQUENCE</scope>
</reference>
<keyword evidence="5" id="KW-1185">Reference proteome</keyword>
<dbReference type="InterPro" id="IPR032675">
    <property type="entry name" value="LRR_dom_sf"/>
</dbReference>
<organism evidence="3 4">
    <name type="scientific">Polarella glacialis</name>
    <name type="common">Dinoflagellate</name>
    <dbReference type="NCBI Taxonomy" id="89957"/>
    <lineage>
        <taxon>Eukaryota</taxon>
        <taxon>Sar</taxon>
        <taxon>Alveolata</taxon>
        <taxon>Dinophyceae</taxon>
        <taxon>Suessiales</taxon>
        <taxon>Suessiaceae</taxon>
        <taxon>Polarella</taxon>
    </lineage>
</organism>
<sequence length="654" mass="72592">MRFQKEPEVPKPQKVGETYVRKFFKGDRLAREAFTFLAPEHRQEDLVIMDTTGLAEMIGDFGERLFEEGSLPGLPCWEKEASPELEDSIKFWRQSLEEETGPAYNVLVQKAFRQAEAGFLQLGRLAPRLAALRWAACMNWIANRSDAMIKSSGGGANVSQIPAQLSEAASRGVKHNIIKWLGTIIKEPPVIAIFDFDLLGQGVWHGGGKEPVPTEALDEWYRRGCEFDICMLASQALAIPPFDLNPAVPKLVMVQPYGSPAVHIDLPKVPRLILDKHEWLFQALLAPLEGLPQKVPLDGPVLHMDIPPAPFFDLTDPEVRAKVERGEDLGKGSQEDGLPGALHGSVGLLYAAAATADKITNVRFVSSMLELEGFVEMFLHYGPHLRSISLSGCHEKVDEETLYLMALAGDSMLTLDLSDCGLTGDIVEAVVNTLKELPNVKNLDLAGNALDAQACIRLVKSFSEQRVDIVNLRLDSNPLANPDVLRNEVAAALAQRGESVIAGGDLVFHLGETGVRWCAAPREGQLAQRLREDGADVIRTSSIKEIERAIGQREQIWAKYEKEDWASQSSGGKEWLKRMRLHNSRVNTSRMMKLFRRERTQRTNMIRGDKDGIDPGKVTKTRVEKDEADHMAKIHPNRDNVDDPAEKKGKDDDG</sequence>
<gene>
    <name evidence="2" type="ORF">PGLA1383_LOCUS39589</name>
    <name evidence="3" type="ORF">PGLA2088_LOCUS23342</name>
</gene>
<proteinExistence type="predicted"/>
<evidence type="ECO:0000313" key="3">
    <source>
        <dbReference type="EMBL" id="CAE8683218.1"/>
    </source>
</evidence>
<feature type="compositionally biased region" description="Basic and acidic residues" evidence="1">
    <location>
        <begin position="621"/>
        <end position="654"/>
    </location>
</feature>
<comment type="caution">
    <text evidence="3">The sequence shown here is derived from an EMBL/GenBank/DDBJ whole genome shotgun (WGS) entry which is preliminary data.</text>
</comment>
<accession>A0A813JRC8</accession>
<dbReference type="Proteomes" id="UP000654075">
    <property type="component" value="Unassembled WGS sequence"/>
</dbReference>
<feature type="region of interest" description="Disordered" evidence="1">
    <location>
        <begin position="606"/>
        <end position="654"/>
    </location>
</feature>
<protein>
    <submittedName>
        <fullName evidence="3">Uncharacterized protein</fullName>
    </submittedName>
</protein>
<evidence type="ECO:0000256" key="1">
    <source>
        <dbReference type="SAM" id="MobiDB-lite"/>
    </source>
</evidence>
<dbReference type="EMBL" id="CAJNNW010026173">
    <property type="protein sequence ID" value="CAE8683218.1"/>
    <property type="molecule type" value="Genomic_DNA"/>
</dbReference>
<dbReference type="SUPFAM" id="SSF52047">
    <property type="entry name" value="RNI-like"/>
    <property type="match status" value="1"/>
</dbReference>
<dbReference type="OrthoDB" id="428121at2759"/>
<evidence type="ECO:0000313" key="2">
    <source>
        <dbReference type="EMBL" id="CAE8622081.1"/>
    </source>
</evidence>
<name>A0A813JRC8_POLGL</name>
<dbReference type="AlphaFoldDB" id="A0A813JRC8"/>